<dbReference type="InterPro" id="IPR036910">
    <property type="entry name" value="HMG_box_dom_sf"/>
</dbReference>
<keyword evidence="3" id="KW-1185">Reference proteome</keyword>
<comment type="caution">
    <text evidence="1">The sequence shown here is derived from an EMBL/GenBank/DDBJ whole genome shotgun (WGS) entry which is preliminary data.</text>
</comment>
<gene>
    <name evidence="2" type="ORF">RCL2_000606500</name>
    <name evidence="1" type="ORF">RclHR1_00990012</name>
</gene>
<dbReference type="Proteomes" id="UP000615446">
    <property type="component" value="Unassembled WGS sequence"/>
</dbReference>
<name>A0A2Z6SRE8_9GLOM</name>
<evidence type="ECO:0000313" key="1">
    <source>
        <dbReference type="EMBL" id="GBC10779.1"/>
    </source>
</evidence>
<proteinExistence type="predicted"/>
<dbReference type="SUPFAM" id="SSF47095">
    <property type="entry name" value="HMG-box"/>
    <property type="match status" value="1"/>
</dbReference>
<evidence type="ECO:0000313" key="2">
    <source>
        <dbReference type="EMBL" id="GES78755.1"/>
    </source>
</evidence>
<evidence type="ECO:0000313" key="3">
    <source>
        <dbReference type="Proteomes" id="UP000247702"/>
    </source>
</evidence>
<reference evidence="1 3" key="1">
    <citation type="submission" date="2017-11" db="EMBL/GenBank/DDBJ databases">
        <title>The genome of Rhizophagus clarus HR1 reveals common genetic basis of auxotrophy among arbuscular mycorrhizal fungi.</title>
        <authorList>
            <person name="Kobayashi Y."/>
        </authorList>
    </citation>
    <scope>NUCLEOTIDE SEQUENCE [LARGE SCALE GENOMIC DNA]</scope>
    <source>
        <strain evidence="1 3">HR1</strain>
    </source>
</reference>
<protein>
    <submittedName>
        <fullName evidence="2">Transcription factor SOX-9-like</fullName>
    </submittedName>
</protein>
<reference evidence="2" key="2">
    <citation type="submission" date="2019-10" db="EMBL/GenBank/DDBJ databases">
        <title>Conservation and host-specific expression of non-tandemly repeated heterogenous ribosome RNA gene in arbuscular mycorrhizal fungi.</title>
        <authorList>
            <person name="Maeda T."/>
            <person name="Kobayashi Y."/>
            <person name="Nakagawa T."/>
            <person name="Ezawa T."/>
            <person name="Yamaguchi K."/>
            <person name="Bino T."/>
            <person name="Nishimoto Y."/>
            <person name="Shigenobu S."/>
            <person name="Kawaguchi M."/>
        </authorList>
    </citation>
    <scope>NUCLEOTIDE SEQUENCE</scope>
    <source>
        <strain evidence="2">HR1</strain>
    </source>
</reference>
<sequence length="279" mass="32528">MSLNPVWENRLKSAKTTFNNYTGNDKPALIGIINQFDRNEIFDHNINEYVIFDHIYKSNSHEGETTAKRQPNPFMIFRTVLGLIATRKQVKLGDGTSHSKIAGLMWGGATQREKKNFETLSSKFKNLHKERFPLYEYKPRQRNPVAGTFVENMTKNNFEDFRRNNQSISQQPHIPQIQQISKDDNITWSQQSPIIYTEVDPNFMIEGLPYQLAYYQQFAQQFPLPEVYAPQQSQYLPMDAYPLNNDMNKYFEQAPPPSIADNCPNEDINYFDVNHGILF</sequence>
<dbReference type="OrthoDB" id="2343754at2759"/>
<dbReference type="Proteomes" id="UP000247702">
    <property type="component" value="Unassembled WGS sequence"/>
</dbReference>
<organism evidence="1 3">
    <name type="scientific">Rhizophagus clarus</name>
    <dbReference type="NCBI Taxonomy" id="94130"/>
    <lineage>
        <taxon>Eukaryota</taxon>
        <taxon>Fungi</taxon>
        <taxon>Fungi incertae sedis</taxon>
        <taxon>Mucoromycota</taxon>
        <taxon>Glomeromycotina</taxon>
        <taxon>Glomeromycetes</taxon>
        <taxon>Glomerales</taxon>
        <taxon>Glomeraceae</taxon>
        <taxon>Rhizophagus</taxon>
    </lineage>
</organism>
<accession>A0A2Z6SRE8</accession>
<dbReference type="EMBL" id="BLAL01000040">
    <property type="protein sequence ID" value="GES78755.1"/>
    <property type="molecule type" value="Genomic_DNA"/>
</dbReference>
<dbReference type="EMBL" id="BEXD01004414">
    <property type="protein sequence ID" value="GBC10779.1"/>
    <property type="molecule type" value="Genomic_DNA"/>
</dbReference>
<dbReference type="AlphaFoldDB" id="A0A2Z6SRE8"/>
<dbReference type="Gene3D" id="1.10.30.10">
    <property type="entry name" value="High mobility group box domain"/>
    <property type="match status" value="1"/>
</dbReference>